<dbReference type="Pfam" id="PF13837">
    <property type="entry name" value="Myb_DNA-bind_4"/>
    <property type="match status" value="2"/>
</dbReference>
<dbReference type="AlphaFoldDB" id="A0A015MZX7"/>
<evidence type="ECO:0000313" key="7">
    <source>
        <dbReference type="EMBL" id="EXX72358.1"/>
    </source>
</evidence>
<dbReference type="GO" id="GO:0010468">
    <property type="term" value="P:regulation of gene expression"/>
    <property type="evidence" value="ECO:0007669"/>
    <property type="project" value="UniProtKB-ARBA"/>
</dbReference>
<evidence type="ECO:0000256" key="1">
    <source>
        <dbReference type="ARBA" id="ARBA00004123"/>
    </source>
</evidence>
<reference evidence="7 8" key="1">
    <citation type="submission" date="2014-02" db="EMBL/GenBank/DDBJ databases">
        <title>Single nucleus genome sequencing reveals high similarity among nuclei of an endomycorrhizal fungus.</title>
        <authorList>
            <person name="Lin K."/>
            <person name="Geurts R."/>
            <person name="Zhang Z."/>
            <person name="Limpens E."/>
            <person name="Saunders D.G."/>
            <person name="Mu D."/>
            <person name="Pang E."/>
            <person name="Cao H."/>
            <person name="Cha H."/>
            <person name="Lin T."/>
            <person name="Zhou Q."/>
            <person name="Shang Y."/>
            <person name="Li Y."/>
            <person name="Ivanov S."/>
            <person name="Sharma T."/>
            <person name="Velzen R.V."/>
            <person name="Ruijter N.D."/>
            <person name="Aanen D.K."/>
            <person name="Win J."/>
            <person name="Kamoun S."/>
            <person name="Bisseling T."/>
            <person name="Huang S."/>
        </authorList>
    </citation>
    <scope>NUCLEOTIDE SEQUENCE [LARGE SCALE GENOMIC DNA]</scope>
    <source>
        <strain evidence="8">DAOM197198w</strain>
    </source>
</reference>
<dbReference type="Gene3D" id="1.10.10.60">
    <property type="entry name" value="Homeodomain-like"/>
    <property type="match status" value="2"/>
</dbReference>
<protein>
    <recommendedName>
        <fullName evidence="6">Myb/SANT-like DNA-binding domain-containing protein</fullName>
    </recommendedName>
</protein>
<gene>
    <name evidence="7" type="ORF">RirG_070020</name>
</gene>
<evidence type="ECO:0000259" key="6">
    <source>
        <dbReference type="Pfam" id="PF13837"/>
    </source>
</evidence>
<organism evidence="7 8">
    <name type="scientific">Rhizophagus irregularis (strain DAOM 197198w)</name>
    <name type="common">Glomus intraradices</name>
    <dbReference type="NCBI Taxonomy" id="1432141"/>
    <lineage>
        <taxon>Eukaryota</taxon>
        <taxon>Fungi</taxon>
        <taxon>Fungi incertae sedis</taxon>
        <taxon>Mucoromycota</taxon>
        <taxon>Glomeromycotina</taxon>
        <taxon>Glomeromycetes</taxon>
        <taxon>Glomerales</taxon>
        <taxon>Glomeraceae</taxon>
        <taxon>Rhizophagus</taxon>
    </lineage>
</organism>
<keyword evidence="4" id="KW-0804">Transcription</keyword>
<dbReference type="PANTHER" id="PTHR21654">
    <property type="entry name" value="FI21293P1"/>
    <property type="match status" value="1"/>
</dbReference>
<dbReference type="HOGENOM" id="CLU_1289549_0_0_1"/>
<sequence length="214" mass="25449">MDIGLLNCKGKYFRWDDDAIKLLFLFLIDRKDAVRLLSTNRGNIKPKLWSEASDVLLNSGHHYSPRQCSVKWNNIKAKFKDDMVKSCNNPIQVRYKTEIEEILGRSHYYSGINKYRRWDDGAIKLLFLFLIDRKDAVRLLSTNRGDIKLKLWSEASDMLLSSGHHYSPQECMIKWKNIKKNYKDDMDKSRNNPIQVRYKTEVEKILVCRYNRFY</sequence>
<keyword evidence="8" id="KW-1185">Reference proteome</keyword>
<keyword evidence="2" id="KW-0805">Transcription regulation</keyword>
<keyword evidence="3" id="KW-0238">DNA-binding</keyword>
<comment type="caution">
    <text evidence="7">The sequence shown here is derived from an EMBL/GenBank/DDBJ whole genome shotgun (WGS) entry which is preliminary data.</text>
</comment>
<evidence type="ECO:0000256" key="5">
    <source>
        <dbReference type="ARBA" id="ARBA00023242"/>
    </source>
</evidence>
<dbReference type="GO" id="GO:0003677">
    <property type="term" value="F:DNA binding"/>
    <property type="evidence" value="ECO:0007669"/>
    <property type="project" value="UniProtKB-KW"/>
</dbReference>
<evidence type="ECO:0000256" key="3">
    <source>
        <dbReference type="ARBA" id="ARBA00023125"/>
    </source>
</evidence>
<keyword evidence="5" id="KW-0539">Nucleus</keyword>
<accession>A0A015MZX7</accession>
<name>A0A015MZX7_RHIIW</name>
<comment type="subcellular location">
    <subcellularLocation>
        <location evidence="1">Nucleus</location>
    </subcellularLocation>
</comment>
<dbReference type="Proteomes" id="UP000022910">
    <property type="component" value="Unassembled WGS sequence"/>
</dbReference>
<feature type="domain" description="Myb/SANT-like DNA-binding" evidence="6">
    <location>
        <begin position="14"/>
        <end position="85"/>
    </location>
</feature>
<dbReference type="GO" id="GO:0005634">
    <property type="term" value="C:nucleus"/>
    <property type="evidence" value="ECO:0007669"/>
    <property type="project" value="UniProtKB-SubCell"/>
</dbReference>
<dbReference type="PANTHER" id="PTHR21654:SF84">
    <property type="entry name" value="SI:DKEY-66I24.7"/>
    <property type="match status" value="1"/>
</dbReference>
<evidence type="ECO:0000256" key="4">
    <source>
        <dbReference type="ARBA" id="ARBA00023163"/>
    </source>
</evidence>
<dbReference type="EMBL" id="JEMT01015500">
    <property type="protein sequence ID" value="EXX72358.1"/>
    <property type="molecule type" value="Genomic_DNA"/>
</dbReference>
<dbReference type="InterPro" id="IPR044822">
    <property type="entry name" value="Myb_DNA-bind_4"/>
</dbReference>
<evidence type="ECO:0000256" key="2">
    <source>
        <dbReference type="ARBA" id="ARBA00023015"/>
    </source>
</evidence>
<feature type="domain" description="Myb/SANT-like DNA-binding" evidence="6">
    <location>
        <begin position="116"/>
        <end position="201"/>
    </location>
</feature>
<evidence type="ECO:0000313" key="8">
    <source>
        <dbReference type="Proteomes" id="UP000022910"/>
    </source>
</evidence>
<proteinExistence type="predicted"/>